<evidence type="ECO:0000313" key="2">
    <source>
        <dbReference type="Proteomes" id="UP001163603"/>
    </source>
</evidence>
<dbReference type="EMBL" id="CM047748">
    <property type="protein sequence ID" value="KAJ0013662.1"/>
    <property type="molecule type" value="Genomic_DNA"/>
</dbReference>
<accession>A0ACC0XAE8</accession>
<proteinExistence type="predicted"/>
<protein>
    <submittedName>
        <fullName evidence="1">Uncharacterized protein</fullName>
    </submittedName>
</protein>
<dbReference type="Proteomes" id="UP001163603">
    <property type="component" value="Chromosome 13"/>
</dbReference>
<organism evidence="1 2">
    <name type="scientific">Pistacia integerrima</name>
    <dbReference type="NCBI Taxonomy" id="434235"/>
    <lineage>
        <taxon>Eukaryota</taxon>
        <taxon>Viridiplantae</taxon>
        <taxon>Streptophyta</taxon>
        <taxon>Embryophyta</taxon>
        <taxon>Tracheophyta</taxon>
        <taxon>Spermatophyta</taxon>
        <taxon>Magnoliopsida</taxon>
        <taxon>eudicotyledons</taxon>
        <taxon>Gunneridae</taxon>
        <taxon>Pentapetalae</taxon>
        <taxon>rosids</taxon>
        <taxon>malvids</taxon>
        <taxon>Sapindales</taxon>
        <taxon>Anacardiaceae</taxon>
        <taxon>Pistacia</taxon>
    </lineage>
</organism>
<reference evidence="2" key="1">
    <citation type="journal article" date="2023" name="G3 (Bethesda)">
        <title>Genome assembly and association tests identify interacting loci associated with vigor, precocity, and sex in interspecific pistachio rootstocks.</title>
        <authorList>
            <person name="Palmer W."/>
            <person name="Jacygrad E."/>
            <person name="Sagayaradj S."/>
            <person name="Cavanaugh K."/>
            <person name="Han R."/>
            <person name="Bertier L."/>
            <person name="Beede B."/>
            <person name="Kafkas S."/>
            <person name="Golino D."/>
            <person name="Preece J."/>
            <person name="Michelmore R."/>
        </authorList>
    </citation>
    <scope>NUCLEOTIDE SEQUENCE [LARGE SCALE GENOMIC DNA]</scope>
</reference>
<sequence length="174" mass="20479">MVEDKNIDYYRARNEIIELQYLNEKRIMLFKCDWCDVHVIGRGVKNDKYGFVSVNTARKLYTDEPFVLSQAQQIFYVNDGSWLVVLKGRPDSFYDLPCGEKSSIDEEAFQQDNSEIDYQITNMFEDDGDLINWKRHEISASSSAIVDDDHSVDEERLMMKICSYRLLDCLLHFF</sequence>
<gene>
    <name evidence="1" type="ORF">Pint_20102</name>
</gene>
<keyword evidence="2" id="KW-1185">Reference proteome</keyword>
<evidence type="ECO:0000313" key="1">
    <source>
        <dbReference type="EMBL" id="KAJ0013662.1"/>
    </source>
</evidence>
<comment type="caution">
    <text evidence="1">The sequence shown here is derived from an EMBL/GenBank/DDBJ whole genome shotgun (WGS) entry which is preliminary data.</text>
</comment>
<name>A0ACC0XAE8_9ROSI</name>